<organism evidence="1 2">
    <name type="scientific">Smallanthus sonchifolius</name>
    <dbReference type="NCBI Taxonomy" id="185202"/>
    <lineage>
        <taxon>Eukaryota</taxon>
        <taxon>Viridiplantae</taxon>
        <taxon>Streptophyta</taxon>
        <taxon>Embryophyta</taxon>
        <taxon>Tracheophyta</taxon>
        <taxon>Spermatophyta</taxon>
        <taxon>Magnoliopsida</taxon>
        <taxon>eudicotyledons</taxon>
        <taxon>Gunneridae</taxon>
        <taxon>Pentapetalae</taxon>
        <taxon>asterids</taxon>
        <taxon>campanulids</taxon>
        <taxon>Asterales</taxon>
        <taxon>Asteraceae</taxon>
        <taxon>Asteroideae</taxon>
        <taxon>Heliantheae alliance</taxon>
        <taxon>Millerieae</taxon>
        <taxon>Smallanthus</taxon>
    </lineage>
</organism>
<name>A0ACB9HFM0_9ASTR</name>
<reference evidence="1 2" key="2">
    <citation type="journal article" date="2022" name="Mol. Ecol. Resour.">
        <title>The genomes of chicory, endive, great burdock and yacon provide insights into Asteraceae paleo-polyploidization history and plant inulin production.</title>
        <authorList>
            <person name="Fan W."/>
            <person name="Wang S."/>
            <person name="Wang H."/>
            <person name="Wang A."/>
            <person name="Jiang F."/>
            <person name="Liu H."/>
            <person name="Zhao H."/>
            <person name="Xu D."/>
            <person name="Zhang Y."/>
        </authorList>
    </citation>
    <scope>NUCLEOTIDE SEQUENCE [LARGE SCALE GENOMIC DNA]</scope>
    <source>
        <strain evidence="2">cv. Yunnan</strain>
        <tissue evidence="1">Leaves</tissue>
    </source>
</reference>
<accession>A0ACB9HFM0</accession>
<reference evidence="2" key="1">
    <citation type="journal article" date="2022" name="Mol. Ecol. Resour.">
        <title>The genomes of chicory, endive, great burdock and yacon provide insights into Asteraceae palaeo-polyploidization history and plant inulin production.</title>
        <authorList>
            <person name="Fan W."/>
            <person name="Wang S."/>
            <person name="Wang H."/>
            <person name="Wang A."/>
            <person name="Jiang F."/>
            <person name="Liu H."/>
            <person name="Zhao H."/>
            <person name="Xu D."/>
            <person name="Zhang Y."/>
        </authorList>
    </citation>
    <scope>NUCLEOTIDE SEQUENCE [LARGE SCALE GENOMIC DNA]</scope>
    <source>
        <strain evidence="2">cv. Yunnan</strain>
    </source>
</reference>
<dbReference type="Proteomes" id="UP001056120">
    <property type="component" value="Linkage Group LG12"/>
</dbReference>
<sequence>MMPFEGVWRTCEQVVVLRSDRRGGWRWGNWNWRMEKEIRVVRRRREVAAVVGKAMPFPDVIPVIGV</sequence>
<proteinExistence type="predicted"/>
<dbReference type="EMBL" id="CM042029">
    <property type="protein sequence ID" value="KAI3794594.1"/>
    <property type="molecule type" value="Genomic_DNA"/>
</dbReference>
<evidence type="ECO:0000313" key="1">
    <source>
        <dbReference type="EMBL" id="KAI3794594.1"/>
    </source>
</evidence>
<protein>
    <submittedName>
        <fullName evidence="1">Uncharacterized protein</fullName>
    </submittedName>
</protein>
<keyword evidence="2" id="KW-1185">Reference proteome</keyword>
<gene>
    <name evidence="1" type="ORF">L1987_37226</name>
</gene>
<evidence type="ECO:0000313" key="2">
    <source>
        <dbReference type="Proteomes" id="UP001056120"/>
    </source>
</evidence>
<comment type="caution">
    <text evidence="1">The sequence shown here is derived from an EMBL/GenBank/DDBJ whole genome shotgun (WGS) entry which is preliminary data.</text>
</comment>